<evidence type="ECO:0000256" key="4">
    <source>
        <dbReference type="ARBA" id="ARBA00022475"/>
    </source>
</evidence>
<evidence type="ECO:0000313" key="11">
    <source>
        <dbReference type="EMBL" id="WAT00882.1"/>
    </source>
</evidence>
<keyword evidence="10" id="KW-0997">Cell inner membrane</keyword>
<feature type="transmembrane region" description="Helical" evidence="10">
    <location>
        <begin position="78"/>
        <end position="99"/>
    </location>
</feature>
<feature type="transmembrane region" description="Helical" evidence="10">
    <location>
        <begin position="16"/>
        <end position="38"/>
    </location>
</feature>
<keyword evidence="12" id="KW-1185">Reference proteome</keyword>
<dbReference type="HAMAP" id="MF_00115">
    <property type="entry name" value="MscL"/>
    <property type="match status" value="1"/>
</dbReference>
<keyword evidence="3 10" id="KW-0813">Transport</keyword>
<proteinExistence type="inferred from homology"/>
<keyword evidence="6 10" id="KW-1133">Transmembrane helix</keyword>
<evidence type="ECO:0000256" key="9">
    <source>
        <dbReference type="ARBA" id="ARBA00023303"/>
    </source>
</evidence>
<keyword evidence="9 10" id="KW-0407">Ion channel</keyword>
<protein>
    <recommendedName>
        <fullName evidence="10">Large-conductance mechanosensitive channel</fullName>
    </recommendedName>
</protein>
<accession>A0ABY7HPC7</accession>
<dbReference type="PANTHER" id="PTHR30266">
    <property type="entry name" value="MECHANOSENSITIVE CHANNEL MSCL"/>
    <property type="match status" value="1"/>
</dbReference>
<evidence type="ECO:0000256" key="10">
    <source>
        <dbReference type="HAMAP-Rule" id="MF_00115"/>
    </source>
</evidence>
<dbReference type="PRINTS" id="PR01264">
    <property type="entry name" value="MECHCHANNEL"/>
</dbReference>
<dbReference type="PROSITE" id="PS01327">
    <property type="entry name" value="MSCL"/>
    <property type="match status" value="1"/>
</dbReference>
<keyword evidence="5 10" id="KW-0812">Transmembrane</keyword>
<dbReference type="NCBIfam" id="NF001841">
    <property type="entry name" value="PRK00567.1-1"/>
    <property type="match status" value="1"/>
</dbReference>
<dbReference type="NCBIfam" id="TIGR00220">
    <property type="entry name" value="mscL"/>
    <property type="match status" value="1"/>
</dbReference>
<dbReference type="EMBL" id="CP114058">
    <property type="protein sequence ID" value="WAT00882.1"/>
    <property type="molecule type" value="Genomic_DNA"/>
</dbReference>
<sequence length="147" mass="16285">MSFMKEFREFAMRGNVVDLAVGVIIGAAFGKIVSSLVADIIMPPLGLLIGGVDFKAFQWVLREATATAPAVVMHYGVFIQNIFDFIIVALAIFSAITLMNKLRRKQEEKPAAPPKITAEEKLLAEIRDLLKEQQSPTLIKEQPTTRL</sequence>
<dbReference type="PANTHER" id="PTHR30266:SF2">
    <property type="entry name" value="LARGE-CONDUCTANCE MECHANOSENSITIVE CHANNEL"/>
    <property type="match status" value="1"/>
</dbReference>
<gene>
    <name evidence="10 11" type="primary">mscL</name>
    <name evidence="11" type="ORF">O1V66_19060</name>
</gene>
<reference evidence="11" key="1">
    <citation type="submission" date="2022-12" db="EMBL/GenBank/DDBJ databases">
        <title>Complete genome sequence of an Australian strain of Rouxiella badensis DAR84756 and resolution of the R. badensis DSM100043 and R. chamberiensis DSM28324 genomes.</title>
        <authorList>
            <person name="Paul S."/>
            <person name="Anderson P.J."/>
            <person name="Maynard G."/>
            <person name="Dyall-Smith M."/>
            <person name="Kudinha T."/>
        </authorList>
    </citation>
    <scope>NUCLEOTIDE SEQUENCE</scope>
    <source>
        <strain evidence="11">DSM 28324</strain>
    </source>
</reference>
<comment type="function">
    <text evidence="10">Channel that opens in response to stretch forces in the membrane lipid bilayer. May participate in the regulation of osmotic pressure changes within the cell.</text>
</comment>
<dbReference type="Pfam" id="PF01741">
    <property type="entry name" value="MscL"/>
    <property type="match status" value="1"/>
</dbReference>
<dbReference type="Gene3D" id="1.10.1200.120">
    <property type="entry name" value="Large-conductance mechanosensitive channel, MscL, domain 1"/>
    <property type="match status" value="1"/>
</dbReference>
<dbReference type="InterPro" id="IPR036019">
    <property type="entry name" value="MscL_channel"/>
</dbReference>
<evidence type="ECO:0000256" key="6">
    <source>
        <dbReference type="ARBA" id="ARBA00022989"/>
    </source>
</evidence>
<evidence type="ECO:0000256" key="2">
    <source>
        <dbReference type="ARBA" id="ARBA00007254"/>
    </source>
</evidence>
<keyword evidence="7 10" id="KW-0406">Ion transport</keyword>
<dbReference type="InterPro" id="IPR037673">
    <property type="entry name" value="MSC/AndL"/>
</dbReference>
<comment type="subunit">
    <text evidence="10">Homopentamer.</text>
</comment>
<comment type="similarity">
    <text evidence="2 10">Belongs to the MscL family.</text>
</comment>
<evidence type="ECO:0000256" key="5">
    <source>
        <dbReference type="ARBA" id="ARBA00022692"/>
    </source>
</evidence>
<dbReference type="Proteomes" id="UP001164712">
    <property type="component" value="Chromosome"/>
</dbReference>
<dbReference type="NCBIfam" id="NF001843">
    <property type="entry name" value="PRK00567.1-4"/>
    <property type="match status" value="1"/>
</dbReference>
<evidence type="ECO:0000256" key="8">
    <source>
        <dbReference type="ARBA" id="ARBA00023136"/>
    </source>
</evidence>
<evidence type="ECO:0000256" key="7">
    <source>
        <dbReference type="ARBA" id="ARBA00023065"/>
    </source>
</evidence>
<organism evidence="11 12">
    <name type="scientific">Rouxiella chamberiensis</name>
    <dbReference type="NCBI Taxonomy" id="1513468"/>
    <lineage>
        <taxon>Bacteria</taxon>
        <taxon>Pseudomonadati</taxon>
        <taxon>Pseudomonadota</taxon>
        <taxon>Gammaproteobacteria</taxon>
        <taxon>Enterobacterales</taxon>
        <taxon>Yersiniaceae</taxon>
        <taxon>Rouxiella</taxon>
    </lineage>
</organism>
<comment type="subcellular location">
    <subcellularLocation>
        <location evidence="10">Cell inner membrane</location>
        <topology evidence="10">Multi-pass membrane protein</topology>
    </subcellularLocation>
    <subcellularLocation>
        <location evidence="1">Cell membrane</location>
        <topology evidence="1">Multi-pass membrane protein</topology>
    </subcellularLocation>
</comment>
<keyword evidence="8 10" id="KW-0472">Membrane</keyword>
<dbReference type="RefSeq" id="WP_045049860.1">
    <property type="nucleotide sequence ID" value="NZ_CP114058.1"/>
</dbReference>
<name>A0ABY7HPC7_9GAMM</name>
<evidence type="ECO:0000256" key="3">
    <source>
        <dbReference type="ARBA" id="ARBA00022448"/>
    </source>
</evidence>
<evidence type="ECO:0000313" key="12">
    <source>
        <dbReference type="Proteomes" id="UP001164712"/>
    </source>
</evidence>
<dbReference type="InterPro" id="IPR001185">
    <property type="entry name" value="MS_channel"/>
</dbReference>
<dbReference type="InterPro" id="IPR019823">
    <property type="entry name" value="Mechanosensitive_channel_CS"/>
</dbReference>
<evidence type="ECO:0000256" key="1">
    <source>
        <dbReference type="ARBA" id="ARBA00004651"/>
    </source>
</evidence>
<keyword evidence="4 10" id="KW-1003">Cell membrane</keyword>
<dbReference type="SUPFAM" id="SSF81330">
    <property type="entry name" value="Gated mechanosensitive channel"/>
    <property type="match status" value="1"/>
</dbReference>